<dbReference type="Pfam" id="PF00487">
    <property type="entry name" value="FA_desaturase"/>
    <property type="match status" value="1"/>
</dbReference>
<comment type="pathway">
    <text evidence="2">Lipid metabolism.</text>
</comment>
<dbReference type="GO" id="GO:0016020">
    <property type="term" value="C:membrane"/>
    <property type="evidence" value="ECO:0007669"/>
    <property type="project" value="UniProtKB-SubCell"/>
</dbReference>
<feature type="transmembrane region" description="Helical" evidence="7">
    <location>
        <begin position="221"/>
        <end position="239"/>
    </location>
</feature>
<gene>
    <name evidence="10" type="ORF">R1flu_002513</name>
</gene>
<dbReference type="InterPro" id="IPR005804">
    <property type="entry name" value="FA_desaturase_dom"/>
</dbReference>
<evidence type="ECO:0008006" key="12">
    <source>
        <dbReference type="Google" id="ProtNLM"/>
    </source>
</evidence>
<evidence type="ECO:0000256" key="3">
    <source>
        <dbReference type="ARBA" id="ARBA00009295"/>
    </source>
</evidence>
<evidence type="ECO:0000256" key="6">
    <source>
        <dbReference type="SAM" id="MobiDB-lite"/>
    </source>
</evidence>
<name>A0ABD1Y6L3_9MARC</name>
<reference evidence="10 11" key="1">
    <citation type="submission" date="2024-09" db="EMBL/GenBank/DDBJ databases">
        <title>Chromosome-scale assembly of Riccia fluitans.</title>
        <authorList>
            <person name="Paukszto L."/>
            <person name="Sawicki J."/>
            <person name="Karawczyk K."/>
            <person name="Piernik-Szablinska J."/>
            <person name="Szczecinska M."/>
            <person name="Mazdziarz M."/>
        </authorList>
    </citation>
    <scope>NUCLEOTIDE SEQUENCE [LARGE SCALE GENOMIC DNA]</scope>
    <source>
        <strain evidence="10">Rf_01</strain>
        <tissue evidence="10">Aerial parts of the thallus</tissue>
    </source>
</reference>
<evidence type="ECO:0000256" key="4">
    <source>
        <dbReference type="ARBA" id="ARBA00023002"/>
    </source>
</evidence>
<keyword evidence="11" id="KW-1185">Reference proteome</keyword>
<dbReference type="InterPro" id="IPR021863">
    <property type="entry name" value="FAS_N"/>
</dbReference>
<dbReference type="InterPro" id="IPR012171">
    <property type="entry name" value="Fatty_acid_desaturase"/>
</dbReference>
<feature type="transmembrane region" description="Helical" evidence="7">
    <location>
        <begin position="401"/>
        <end position="423"/>
    </location>
</feature>
<sequence>MLNVARRFYFCPDSISAETFIVLQRSCLIMPACYGVRSPLCRVIRRNVSAVLPCECGCRVLFTRLPHVSLLKRCEESLSRFDLGRLRAKEGQQGGSKTKQPPLVRESVKIFLEILETIEVAKPVAGLPSFRLRWCKGRFDDQINSCLKSSVHSSCNKISFRMTGADETETRKPERVKKTETEKKQAEDFDYSTPPPFTIADLRAAIPKHCWEKSTWRSISYLIRDLVVVAGLAAAAAYFDSWIMWPVYWFLQGTMFWALFVVGHDCGHGSFSDNQSLNYLIGHVVHSFILVPFHGWRISHRTHHANHGHVENDETWHPLNESLYKTLSYRSRLGRLTFPISLFGFPVYLWVGTPDKGGSHYNPESRLFLAKERNDVLTSTLCWCTMLALLVNLSVTVGPMWVVKLYVVPYWLNVFWLAAVTYLHHHGYDKKVPWYRGKEWSYLRGGLSTIDRDYGWFNKVHHDIGTHVVHHMFPAIPHYHLVEATEAIKPILGSYYRVPEKSGPFPFHLVSTVMKSFSEDHFVSDQGDVVFYQTDPKYSGGKTE</sequence>
<feature type="domain" description="Fatty acid desaturase" evidence="8">
    <location>
        <begin position="245"/>
        <end position="496"/>
    </location>
</feature>
<keyword evidence="4" id="KW-0560">Oxidoreductase</keyword>
<feature type="transmembrane region" description="Helical" evidence="7">
    <location>
        <begin position="333"/>
        <end position="351"/>
    </location>
</feature>
<dbReference type="Proteomes" id="UP001605036">
    <property type="component" value="Unassembled WGS sequence"/>
</dbReference>
<dbReference type="EMBL" id="JBHFFA010000006">
    <property type="protein sequence ID" value="KAL2622308.1"/>
    <property type="molecule type" value="Genomic_DNA"/>
</dbReference>
<evidence type="ECO:0000313" key="11">
    <source>
        <dbReference type="Proteomes" id="UP001605036"/>
    </source>
</evidence>
<feature type="domain" description="Fatty acid desaturase N-terminal" evidence="9">
    <location>
        <begin position="171"/>
        <end position="234"/>
    </location>
</feature>
<keyword evidence="5 7" id="KW-0472">Membrane</keyword>
<evidence type="ECO:0000256" key="7">
    <source>
        <dbReference type="SAM" id="Phobius"/>
    </source>
</evidence>
<comment type="similarity">
    <text evidence="3">Belongs to the fatty acid desaturase type 1 family.</text>
</comment>
<feature type="transmembrane region" description="Helical" evidence="7">
    <location>
        <begin position="376"/>
        <end position="395"/>
    </location>
</feature>
<evidence type="ECO:0000259" key="8">
    <source>
        <dbReference type="Pfam" id="PF00487"/>
    </source>
</evidence>
<evidence type="ECO:0000256" key="5">
    <source>
        <dbReference type="ARBA" id="ARBA00023136"/>
    </source>
</evidence>
<dbReference type="Pfam" id="PF11960">
    <property type="entry name" value="DUF3474"/>
    <property type="match status" value="1"/>
</dbReference>
<evidence type="ECO:0000256" key="1">
    <source>
        <dbReference type="ARBA" id="ARBA00004370"/>
    </source>
</evidence>
<dbReference type="GO" id="GO:0016491">
    <property type="term" value="F:oxidoreductase activity"/>
    <property type="evidence" value="ECO:0007669"/>
    <property type="project" value="UniProtKB-KW"/>
</dbReference>
<feature type="region of interest" description="Disordered" evidence="6">
    <location>
        <begin position="166"/>
        <end position="187"/>
    </location>
</feature>
<dbReference type="AlphaFoldDB" id="A0ABD1Y6L3"/>
<organism evidence="10 11">
    <name type="scientific">Riccia fluitans</name>
    <dbReference type="NCBI Taxonomy" id="41844"/>
    <lineage>
        <taxon>Eukaryota</taxon>
        <taxon>Viridiplantae</taxon>
        <taxon>Streptophyta</taxon>
        <taxon>Embryophyta</taxon>
        <taxon>Marchantiophyta</taxon>
        <taxon>Marchantiopsida</taxon>
        <taxon>Marchantiidae</taxon>
        <taxon>Marchantiales</taxon>
        <taxon>Ricciaceae</taxon>
        <taxon>Riccia</taxon>
    </lineage>
</organism>
<proteinExistence type="inferred from homology"/>
<evidence type="ECO:0000256" key="2">
    <source>
        <dbReference type="ARBA" id="ARBA00005189"/>
    </source>
</evidence>
<keyword evidence="7" id="KW-0812">Transmembrane</keyword>
<evidence type="ECO:0000259" key="9">
    <source>
        <dbReference type="Pfam" id="PF11960"/>
    </source>
</evidence>
<dbReference type="PANTHER" id="PTHR32100">
    <property type="entry name" value="OMEGA-6 FATTY ACID DESATURASE, CHLOROPLASTIC"/>
    <property type="match status" value="1"/>
</dbReference>
<feature type="compositionally biased region" description="Basic and acidic residues" evidence="6">
    <location>
        <begin position="168"/>
        <end position="187"/>
    </location>
</feature>
<dbReference type="CDD" id="cd03507">
    <property type="entry name" value="Delta12-FADS-like"/>
    <property type="match status" value="1"/>
</dbReference>
<comment type="subcellular location">
    <subcellularLocation>
        <location evidence="1">Membrane</location>
    </subcellularLocation>
</comment>
<evidence type="ECO:0000313" key="10">
    <source>
        <dbReference type="EMBL" id="KAL2622308.1"/>
    </source>
</evidence>
<keyword evidence="7" id="KW-1133">Transmembrane helix</keyword>
<feature type="transmembrane region" description="Helical" evidence="7">
    <location>
        <begin position="276"/>
        <end position="296"/>
    </location>
</feature>
<accession>A0ABD1Y6L3</accession>
<protein>
    <recommendedName>
        <fullName evidence="12">Omega-3 fatty acid desaturase</fullName>
    </recommendedName>
</protein>
<comment type="caution">
    <text evidence="10">The sequence shown here is derived from an EMBL/GenBank/DDBJ whole genome shotgun (WGS) entry which is preliminary data.</text>
</comment>